<gene>
    <name evidence="1" type="ORF">ACFQRG_18855</name>
</gene>
<keyword evidence="2" id="KW-1185">Reference proteome</keyword>
<accession>A0ABW2Q1X3</accession>
<name>A0ABW2Q1X3_9BACL</name>
<organism evidence="1 2">
    <name type="scientific">Scopulibacillus cellulosilyticus</name>
    <dbReference type="NCBI Taxonomy" id="2665665"/>
    <lineage>
        <taxon>Bacteria</taxon>
        <taxon>Bacillati</taxon>
        <taxon>Bacillota</taxon>
        <taxon>Bacilli</taxon>
        <taxon>Bacillales</taxon>
        <taxon>Sporolactobacillaceae</taxon>
        <taxon>Scopulibacillus</taxon>
    </lineage>
</organism>
<dbReference type="EMBL" id="JBHTCO010000041">
    <property type="protein sequence ID" value="MFC7394975.1"/>
    <property type="molecule type" value="Genomic_DNA"/>
</dbReference>
<sequence length="41" mass="4797">MEKNKIYETADKIYNVIAGKGIKVEKVETEKGMAFMRYLKK</sequence>
<protein>
    <submittedName>
        <fullName evidence="1">Uncharacterized protein</fullName>
    </submittedName>
</protein>
<evidence type="ECO:0000313" key="2">
    <source>
        <dbReference type="Proteomes" id="UP001596505"/>
    </source>
</evidence>
<dbReference type="Proteomes" id="UP001596505">
    <property type="component" value="Unassembled WGS sequence"/>
</dbReference>
<dbReference type="RefSeq" id="WP_380968998.1">
    <property type="nucleotide sequence ID" value="NZ_JBHTCO010000041.1"/>
</dbReference>
<reference evidence="2" key="1">
    <citation type="journal article" date="2019" name="Int. J. Syst. Evol. Microbiol.">
        <title>The Global Catalogue of Microorganisms (GCM) 10K type strain sequencing project: providing services to taxonomists for standard genome sequencing and annotation.</title>
        <authorList>
            <consortium name="The Broad Institute Genomics Platform"/>
            <consortium name="The Broad Institute Genome Sequencing Center for Infectious Disease"/>
            <person name="Wu L."/>
            <person name="Ma J."/>
        </authorList>
    </citation>
    <scope>NUCLEOTIDE SEQUENCE [LARGE SCALE GENOMIC DNA]</scope>
    <source>
        <strain evidence="2">CGMCC 1.16305</strain>
    </source>
</reference>
<proteinExistence type="predicted"/>
<evidence type="ECO:0000313" key="1">
    <source>
        <dbReference type="EMBL" id="MFC7394975.1"/>
    </source>
</evidence>
<comment type="caution">
    <text evidence="1">The sequence shown here is derived from an EMBL/GenBank/DDBJ whole genome shotgun (WGS) entry which is preliminary data.</text>
</comment>